<gene>
    <name evidence="1" type="ORF">SAMN05421854_1011129</name>
</gene>
<dbReference type="Proteomes" id="UP000199137">
    <property type="component" value="Unassembled WGS sequence"/>
</dbReference>
<proteinExistence type="predicted"/>
<dbReference type="STRING" id="112413.SAMN05421854_1011129"/>
<sequence>MNARELMVSLWHPAKTATGRPAGYLTPDESRLLLEDGGITTLPPDILSRTRTNAGVCR</sequence>
<dbReference type="AlphaFoldDB" id="A0A1I5FHF5"/>
<reference evidence="1 2" key="1">
    <citation type="submission" date="2016-10" db="EMBL/GenBank/DDBJ databases">
        <authorList>
            <person name="de Groot N.N."/>
        </authorList>
    </citation>
    <scope>NUCLEOTIDE SEQUENCE [LARGE SCALE GENOMIC DNA]</scope>
    <source>
        <strain evidence="1 2">DSM 44637</strain>
    </source>
</reference>
<evidence type="ECO:0000313" key="2">
    <source>
        <dbReference type="Proteomes" id="UP000199137"/>
    </source>
</evidence>
<protein>
    <submittedName>
        <fullName evidence="1">Uncharacterized protein</fullName>
    </submittedName>
</protein>
<evidence type="ECO:0000313" key="1">
    <source>
        <dbReference type="EMBL" id="SFO23063.1"/>
    </source>
</evidence>
<accession>A0A1I5FHF5</accession>
<name>A0A1I5FHF5_9PSEU</name>
<dbReference type="EMBL" id="FOWC01000001">
    <property type="protein sequence ID" value="SFO23063.1"/>
    <property type="molecule type" value="Genomic_DNA"/>
</dbReference>
<organism evidence="1 2">
    <name type="scientific">Amycolatopsis rubida</name>
    <dbReference type="NCBI Taxonomy" id="112413"/>
    <lineage>
        <taxon>Bacteria</taxon>
        <taxon>Bacillati</taxon>
        <taxon>Actinomycetota</taxon>
        <taxon>Actinomycetes</taxon>
        <taxon>Pseudonocardiales</taxon>
        <taxon>Pseudonocardiaceae</taxon>
        <taxon>Amycolatopsis</taxon>
    </lineage>
</organism>